<protein>
    <recommendedName>
        <fullName evidence="6 7">ATP-dependent Clp protease proteolytic subunit</fullName>
        <ecNumber evidence="6">3.4.21.92</ecNumber>
    </recommendedName>
    <alternativeName>
        <fullName evidence="6">Endopeptidase Clp</fullName>
    </alternativeName>
</protein>
<dbReference type="PRINTS" id="PR00127">
    <property type="entry name" value="CLPPROTEASEP"/>
</dbReference>
<evidence type="ECO:0000256" key="5">
    <source>
        <dbReference type="ARBA" id="ARBA00022825"/>
    </source>
</evidence>
<gene>
    <name evidence="6" type="primary">clpP</name>
    <name evidence="8" type="ORF">ACFFGH_32935</name>
</gene>
<dbReference type="EMBL" id="JBHLTG010000016">
    <property type="protein sequence ID" value="MFC0682661.1"/>
    <property type="molecule type" value="Genomic_DNA"/>
</dbReference>
<proteinExistence type="inferred from homology"/>
<comment type="subcellular location">
    <subcellularLocation>
        <location evidence="6">Cytoplasm</location>
    </subcellularLocation>
</comment>
<dbReference type="HAMAP" id="MF_00444">
    <property type="entry name" value="ClpP"/>
    <property type="match status" value="1"/>
</dbReference>
<keyword evidence="4 6" id="KW-0378">Hydrolase</keyword>
<evidence type="ECO:0000256" key="7">
    <source>
        <dbReference type="RuleBase" id="RU003567"/>
    </source>
</evidence>
<organism evidence="8 9">
    <name type="scientific">Lysobacter korlensis</name>
    <dbReference type="NCBI Taxonomy" id="553636"/>
    <lineage>
        <taxon>Bacteria</taxon>
        <taxon>Pseudomonadati</taxon>
        <taxon>Pseudomonadota</taxon>
        <taxon>Gammaproteobacteria</taxon>
        <taxon>Lysobacterales</taxon>
        <taxon>Lysobacteraceae</taxon>
        <taxon>Lysobacter</taxon>
    </lineage>
</organism>
<dbReference type="Proteomes" id="UP001589896">
    <property type="component" value="Unassembled WGS sequence"/>
</dbReference>
<evidence type="ECO:0000256" key="1">
    <source>
        <dbReference type="ARBA" id="ARBA00007039"/>
    </source>
</evidence>
<keyword evidence="5 6" id="KW-0720">Serine protease</keyword>
<evidence type="ECO:0000313" key="9">
    <source>
        <dbReference type="Proteomes" id="UP001589896"/>
    </source>
</evidence>
<keyword evidence="9" id="KW-1185">Reference proteome</keyword>
<evidence type="ECO:0000256" key="6">
    <source>
        <dbReference type="HAMAP-Rule" id="MF_00444"/>
    </source>
</evidence>
<evidence type="ECO:0000256" key="2">
    <source>
        <dbReference type="ARBA" id="ARBA00022490"/>
    </source>
</evidence>
<comment type="catalytic activity">
    <reaction evidence="6">
        <text>Hydrolysis of proteins to small peptides in the presence of ATP and magnesium. alpha-casein is the usual test substrate. In the absence of ATP, only oligopeptides shorter than five residues are hydrolyzed (such as succinyl-Leu-Tyr-|-NHMec, and Leu-Tyr-Leu-|-Tyr-Trp, in which cleavage of the -Tyr-|-Leu- and -Tyr-|-Trp bonds also occurs).</text>
        <dbReference type="EC" id="3.4.21.92"/>
    </reaction>
</comment>
<comment type="function">
    <text evidence="6">Cleaves peptides in various proteins in a process that requires ATP hydrolysis. Has a chymotrypsin-like activity. Plays a major role in the degradation of misfolded proteins.</text>
</comment>
<dbReference type="GO" id="GO:0006508">
    <property type="term" value="P:proteolysis"/>
    <property type="evidence" value="ECO:0007669"/>
    <property type="project" value="UniProtKB-KW"/>
</dbReference>
<reference evidence="8 9" key="1">
    <citation type="submission" date="2024-09" db="EMBL/GenBank/DDBJ databases">
        <authorList>
            <person name="Sun Q."/>
            <person name="Mori K."/>
        </authorList>
    </citation>
    <scope>NUCLEOTIDE SEQUENCE [LARGE SCALE GENOMIC DNA]</scope>
    <source>
        <strain evidence="8 9">KCTC 23076</strain>
    </source>
</reference>
<dbReference type="PANTHER" id="PTHR10381">
    <property type="entry name" value="ATP-DEPENDENT CLP PROTEASE PROTEOLYTIC SUBUNIT"/>
    <property type="match status" value="1"/>
</dbReference>
<dbReference type="RefSeq" id="WP_386676879.1">
    <property type="nucleotide sequence ID" value="NZ_JBHLTG010000016.1"/>
</dbReference>
<keyword evidence="3 6" id="KW-0645">Protease</keyword>
<dbReference type="GO" id="GO:0008233">
    <property type="term" value="F:peptidase activity"/>
    <property type="evidence" value="ECO:0007669"/>
    <property type="project" value="UniProtKB-KW"/>
</dbReference>
<dbReference type="Gene3D" id="3.90.226.10">
    <property type="entry name" value="2-enoyl-CoA Hydratase, Chain A, domain 1"/>
    <property type="match status" value="1"/>
</dbReference>
<sequence>MIGFGPADRHLFRRLLDERIVFVGSELTDASANEICAQLLLLDAVAPGRDISLYIQSTGGSVPAGFAVHDTMRAIQSDVCTVALGVAASMGQFLLSSGTKGKRFALPNTSIVMHQPSGGFGGNSADIQTQATQILHVKQRLAEITSEQTGRALPEILGDADRDRWFTAEEALEYGFIDGILATTSQLTSAR</sequence>
<dbReference type="InterPro" id="IPR001907">
    <property type="entry name" value="ClpP"/>
</dbReference>
<evidence type="ECO:0000256" key="3">
    <source>
        <dbReference type="ARBA" id="ARBA00022670"/>
    </source>
</evidence>
<comment type="subunit">
    <text evidence="6">Fourteen ClpP subunits assemble into 2 heptameric rings which stack back to back to give a disk-like structure with a central cavity, resembling the structure of eukaryotic proteasomes.</text>
</comment>
<dbReference type="EC" id="3.4.21.92" evidence="6"/>
<dbReference type="InterPro" id="IPR029045">
    <property type="entry name" value="ClpP/crotonase-like_dom_sf"/>
</dbReference>
<dbReference type="SUPFAM" id="SSF52096">
    <property type="entry name" value="ClpP/crotonase"/>
    <property type="match status" value="1"/>
</dbReference>
<dbReference type="CDD" id="cd07017">
    <property type="entry name" value="S14_ClpP_2"/>
    <property type="match status" value="1"/>
</dbReference>
<dbReference type="PANTHER" id="PTHR10381:SF70">
    <property type="entry name" value="ATP-DEPENDENT CLP PROTEASE PROTEOLYTIC SUBUNIT"/>
    <property type="match status" value="1"/>
</dbReference>
<name>A0ABV6S0A4_9GAMM</name>
<keyword evidence="2 6" id="KW-0963">Cytoplasm</keyword>
<feature type="active site" description="Nucleophile" evidence="6">
    <location>
        <position position="89"/>
    </location>
</feature>
<evidence type="ECO:0000313" key="8">
    <source>
        <dbReference type="EMBL" id="MFC0682661.1"/>
    </source>
</evidence>
<dbReference type="InterPro" id="IPR023562">
    <property type="entry name" value="ClpP/TepA"/>
</dbReference>
<accession>A0ABV6S0A4</accession>
<evidence type="ECO:0000256" key="4">
    <source>
        <dbReference type="ARBA" id="ARBA00022801"/>
    </source>
</evidence>
<feature type="active site" evidence="6">
    <location>
        <position position="114"/>
    </location>
</feature>
<comment type="similarity">
    <text evidence="1 6 7">Belongs to the peptidase S14 family.</text>
</comment>
<dbReference type="Pfam" id="PF00574">
    <property type="entry name" value="CLP_protease"/>
    <property type="match status" value="1"/>
</dbReference>
<comment type="caution">
    <text evidence="8">The sequence shown here is derived from an EMBL/GenBank/DDBJ whole genome shotgun (WGS) entry which is preliminary data.</text>
</comment>